<reference evidence="3" key="1">
    <citation type="submission" date="2024-07" db="EMBL/GenBank/DDBJ databases">
        <title>Pseudomonas strain that inhibits Aeromonas fish pathogens.</title>
        <authorList>
            <person name="Wildschutte H."/>
        </authorList>
    </citation>
    <scope>NUCLEOTIDE SEQUENCE [LARGE SCALE GENOMIC DNA]</scope>
    <source>
        <strain evidence="3">n60</strain>
    </source>
</reference>
<protein>
    <submittedName>
        <fullName evidence="2">HNH endonuclease</fullName>
    </submittedName>
</protein>
<evidence type="ECO:0000256" key="1">
    <source>
        <dbReference type="SAM" id="MobiDB-lite"/>
    </source>
</evidence>
<name>A0ABV3YKI4_9ACTN</name>
<keyword evidence="3" id="KW-1185">Reference proteome</keyword>
<comment type="caution">
    <text evidence="2">The sequence shown here is derived from an EMBL/GenBank/DDBJ whole genome shotgun (WGS) entry which is preliminary data.</text>
</comment>
<keyword evidence="2" id="KW-0540">Nuclease</keyword>
<accession>A0ABV3YKI4</accession>
<dbReference type="GO" id="GO:0004519">
    <property type="term" value="F:endonuclease activity"/>
    <property type="evidence" value="ECO:0007669"/>
    <property type="project" value="UniProtKB-KW"/>
</dbReference>
<feature type="region of interest" description="Disordered" evidence="1">
    <location>
        <begin position="1"/>
        <end position="22"/>
    </location>
</feature>
<organism evidence="2 3">
    <name type="scientific">Dietzia cinnamea</name>
    <dbReference type="NCBI Taxonomy" id="321318"/>
    <lineage>
        <taxon>Bacteria</taxon>
        <taxon>Bacillati</taxon>
        <taxon>Actinomycetota</taxon>
        <taxon>Actinomycetes</taxon>
        <taxon>Mycobacteriales</taxon>
        <taxon>Dietziaceae</taxon>
        <taxon>Dietzia</taxon>
    </lineage>
</organism>
<dbReference type="EMBL" id="JBFTEZ010000002">
    <property type="protein sequence ID" value="MEX6465479.1"/>
    <property type="molecule type" value="Genomic_DNA"/>
</dbReference>
<evidence type="ECO:0000313" key="2">
    <source>
        <dbReference type="EMBL" id="MEX6465479.1"/>
    </source>
</evidence>
<gene>
    <name evidence="2" type="ORF">AB6N35_14245</name>
</gene>
<proteinExistence type="predicted"/>
<evidence type="ECO:0000313" key="3">
    <source>
        <dbReference type="Proteomes" id="UP001560293"/>
    </source>
</evidence>
<keyword evidence="2" id="KW-0255">Endonuclease</keyword>
<dbReference type="RefSeq" id="WP_061229587.1">
    <property type="nucleotide sequence ID" value="NZ_JBFTEZ010000002.1"/>
</dbReference>
<dbReference type="Proteomes" id="UP001560293">
    <property type="component" value="Unassembled WGS sequence"/>
</dbReference>
<sequence length="215" mass="23976">MSNANSEVPAPGSTPAAPAPEDKADVLADVVAALEADGLGEGRRILRERYPFTPVEKTSRSYTERASLRLFYRDGFTDRYSGARLINPGALRLLSVLLPEDFPADPNWAMSRSHFAFWELFPTIDHLHPVSRGGADADSNWMTTSMLRNSAKAHWTLAELGWNLHPPGDHTVWDGLTAWFIRYLRTDPAPLAVPYIGRWFRASAQVRAEFADLTP</sequence>
<keyword evidence="2" id="KW-0378">Hydrolase</keyword>